<protein>
    <submittedName>
        <fullName evidence="1">Uncharacterized protein</fullName>
    </submittedName>
</protein>
<gene>
    <name evidence="1" type="ORF">PTKU64_88950</name>
</gene>
<organism evidence="1 2">
    <name type="scientific">Paraburkholderia terrae</name>
    <dbReference type="NCBI Taxonomy" id="311230"/>
    <lineage>
        <taxon>Bacteria</taxon>
        <taxon>Pseudomonadati</taxon>
        <taxon>Pseudomonadota</taxon>
        <taxon>Betaproteobacteria</taxon>
        <taxon>Burkholderiales</taxon>
        <taxon>Burkholderiaceae</taxon>
        <taxon>Paraburkholderia</taxon>
    </lineage>
</organism>
<proteinExistence type="predicted"/>
<name>A0ABN6JW87_9BURK</name>
<sequence length="93" mass="10472">MVVDMVGPEVNEPAGSVDQDIAGAFAECDHLGIGLEEQPLIQRWASIKHDAARKLWAERFEPVSAARADERERLARVRRMFHKISSLRTGFEV</sequence>
<keyword evidence="2" id="KW-1185">Reference proteome</keyword>
<evidence type="ECO:0000313" key="2">
    <source>
        <dbReference type="Proteomes" id="UP001319874"/>
    </source>
</evidence>
<dbReference type="Proteomes" id="UP001319874">
    <property type="component" value="Chromosome 4"/>
</dbReference>
<accession>A0ABN6JW87</accession>
<reference evidence="1 2" key="1">
    <citation type="journal article" date="2022" name="Front. Microbiol.">
        <title>Identification and characterization of a novel class of self-sufficient cytochrome P450 hydroxylase involved in cyclohexanecarboxylate degradation in Paraburkholderia terrae strain KU-64.</title>
        <authorList>
            <person name="Yamamoto T."/>
            <person name="Hasegawa Y."/>
            <person name="Iwaki H."/>
        </authorList>
    </citation>
    <scope>NUCLEOTIDE SEQUENCE [LARGE SCALE GENOMIC DNA]</scope>
    <source>
        <strain evidence="1 2">KU-64</strain>
    </source>
</reference>
<dbReference type="EMBL" id="AP024958">
    <property type="protein sequence ID" value="BCZ85220.1"/>
    <property type="molecule type" value="Genomic_DNA"/>
</dbReference>
<evidence type="ECO:0000313" key="1">
    <source>
        <dbReference type="EMBL" id="BCZ85220.1"/>
    </source>
</evidence>